<evidence type="ECO:0000256" key="7">
    <source>
        <dbReference type="ARBA" id="ARBA00023242"/>
    </source>
</evidence>
<dbReference type="InterPro" id="IPR001138">
    <property type="entry name" value="Zn2Cys6_DnaBD"/>
</dbReference>
<dbReference type="GO" id="GO:0000981">
    <property type="term" value="F:DNA-binding transcription factor activity, RNA polymerase II-specific"/>
    <property type="evidence" value="ECO:0007669"/>
    <property type="project" value="InterPro"/>
</dbReference>
<evidence type="ECO:0000256" key="3">
    <source>
        <dbReference type="ARBA" id="ARBA00022833"/>
    </source>
</evidence>
<dbReference type="SMART" id="SM00066">
    <property type="entry name" value="GAL4"/>
    <property type="match status" value="1"/>
</dbReference>
<organism evidence="12 13">
    <name type="scientific">Pseudopithomyces chartarum</name>
    <dbReference type="NCBI Taxonomy" id="1892770"/>
    <lineage>
        <taxon>Eukaryota</taxon>
        <taxon>Fungi</taxon>
        <taxon>Dikarya</taxon>
        <taxon>Ascomycota</taxon>
        <taxon>Pezizomycotina</taxon>
        <taxon>Dothideomycetes</taxon>
        <taxon>Pleosporomycetidae</taxon>
        <taxon>Pleosporales</taxon>
        <taxon>Massarineae</taxon>
        <taxon>Didymosphaeriaceae</taxon>
        <taxon>Pseudopithomyces</taxon>
    </lineage>
</organism>
<feature type="domain" description="Zn(2)-C6 fungal-type" evidence="11">
    <location>
        <begin position="6"/>
        <end position="69"/>
    </location>
</feature>
<dbReference type="EMBL" id="WVTA01000007">
    <property type="protein sequence ID" value="KAK3208555.1"/>
    <property type="molecule type" value="Genomic_DNA"/>
</dbReference>
<evidence type="ECO:0000256" key="2">
    <source>
        <dbReference type="ARBA" id="ARBA00022723"/>
    </source>
</evidence>
<reference evidence="12 13" key="1">
    <citation type="submission" date="2021-02" db="EMBL/GenBank/DDBJ databases">
        <title>Genome assembly of Pseudopithomyces chartarum.</title>
        <authorList>
            <person name="Jauregui R."/>
            <person name="Singh J."/>
            <person name="Voisey C."/>
        </authorList>
    </citation>
    <scope>NUCLEOTIDE SEQUENCE [LARGE SCALE GENOMIC DNA]</scope>
    <source>
        <strain evidence="12 13">AGR01</strain>
    </source>
</reference>
<comment type="caution">
    <text evidence="12">The sequence shown here is derived from an EMBL/GenBank/DDBJ whole genome shotgun (WGS) entry which is preliminary data.</text>
</comment>
<protein>
    <recommendedName>
        <fullName evidence="9">Transcriptional activator of proteases prtT</fullName>
    </recommendedName>
    <alternativeName>
        <fullName evidence="10">Zn(2)-C6 zinc finger-containing protein prtT</fullName>
    </alternativeName>
</protein>
<dbReference type="Proteomes" id="UP001280581">
    <property type="component" value="Unassembled WGS sequence"/>
</dbReference>
<dbReference type="CDD" id="cd00067">
    <property type="entry name" value="GAL4"/>
    <property type="match status" value="1"/>
</dbReference>
<dbReference type="GO" id="GO:0008270">
    <property type="term" value="F:zinc ion binding"/>
    <property type="evidence" value="ECO:0007669"/>
    <property type="project" value="InterPro"/>
</dbReference>
<evidence type="ECO:0000313" key="13">
    <source>
        <dbReference type="Proteomes" id="UP001280581"/>
    </source>
</evidence>
<keyword evidence="6" id="KW-0804">Transcription</keyword>
<comment type="subcellular location">
    <subcellularLocation>
        <location evidence="1">Nucleus</location>
    </subcellularLocation>
</comment>
<dbReference type="AlphaFoldDB" id="A0AAN6LYM3"/>
<evidence type="ECO:0000256" key="6">
    <source>
        <dbReference type="ARBA" id="ARBA00023163"/>
    </source>
</evidence>
<evidence type="ECO:0000259" key="11">
    <source>
        <dbReference type="SMART" id="SM00066"/>
    </source>
</evidence>
<dbReference type="GO" id="GO:0005634">
    <property type="term" value="C:nucleus"/>
    <property type="evidence" value="ECO:0007669"/>
    <property type="project" value="UniProtKB-SubCell"/>
</dbReference>
<accession>A0AAN6LYM3</accession>
<evidence type="ECO:0000256" key="9">
    <source>
        <dbReference type="ARBA" id="ARBA00041135"/>
    </source>
</evidence>
<dbReference type="GO" id="GO:0000976">
    <property type="term" value="F:transcription cis-regulatory region binding"/>
    <property type="evidence" value="ECO:0007669"/>
    <property type="project" value="TreeGrafter"/>
</dbReference>
<keyword evidence="3" id="KW-0862">Zinc</keyword>
<dbReference type="PANTHER" id="PTHR31845:SF34">
    <property type="entry name" value="TRANSCRIPTIONAL ACTIVATOR OF PROTEASES PRTT"/>
    <property type="match status" value="1"/>
</dbReference>
<dbReference type="PANTHER" id="PTHR31845">
    <property type="entry name" value="FINGER DOMAIN PROTEIN, PUTATIVE-RELATED"/>
    <property type="match status" value="1"/>
</dbReference>
<gene>
    <name evidence="12" type="ORF">GRF29_77g1094432</name>
</gene>
<evidence type="ECO:0000256" key="1">
    <source>
        <dbReference type="ARBA" id="ARBA00004123"/>
    </source>
</evidence>
<dbReference type="Gene3D" id="4.10.240.10">
    <property type="entry name" value="Zn(2)-C6 fungal-type DNA-binding domain"/>
    <property type="match status" value="1"/>
</dbReference>
<proteinExistence type="inferred from homology"/>
<keyword evidence="7" id="KW-0539">Nucleus</keyword>
<dbReference type="SUPFAM" id="SSF57701">
    <property type="entry name" value="Zn2/Cys6 DNA-binding domain"/>
    <property type="match status" value="1"/>
</dbReference>
<keyword evidence="5" id="KW-0238">DNA-binding</keyword>
<name>A0AAN6LYM3_9PLEO</name>
<dbReference type="InterPro" id="IPR036864">
    <property type="entry name" value="Zn2-C6_fun-type_DNA-bd_sf"/>
</dbReference>
<dbReference type="InterPro" id="IPR051089">
    <property type="entry name" value="prtT"/>
</dbReference>
<evidence type="ECO:0000256" key="5">
    <source>
        <dbReference type="ARBA" id="ARBA00023125"/>
    </source>
</evidence>
<comment type="similarity">
    <text evidence="8">Belongs to the prtT family.</text>
</comment>
<evidence type="ECO:0000313" key="12">
    <source>
        <dbReference type="EMBL" id="KAK3208555.1"/>
    </source>
</evidence>
<sequence>MPPDRGRASKACAACRKQKTRCYETTPGEFWCDIQQNLSYTDPQGRACLRCDRLGQECSLSVDSPYSRPPTLEVNGTSDGNGITEYRLERLENLVYELAKRLEYVESEVNQEEGKIIAKNHPPLDVTALLNPEAGTSEQASAPLFVLRDATAQSGIRRTDRTGTNGPSQGLSDDVILKGLISEQEATSLLVLFHENYGRWVSFDAAAPITRLLEDVRKSPLLLTACCLIAVRHVSQELASRLAPKLFQDAKLLLSRAMLSVPQPLEFFQASLVLSLWSTTIGQLPLGIDSWLLSGFALQHSIASGLFPFARGIRSTTLKQQELDRLCIWNHLCLVHLHYCVGTRRKTVLDEEDIHRCRLVLESNNATNFESRMVAEVFLYWVIYRNCSMSTDLPKTQESLHRWKEEWGWLLDQPRSQFVQMGYYFAQLMAYDQSLKTGSSAVRESLLSEMVRLSTAIINLAMSTTDERTRHLTDHIYHMISFAAVTLCRLLNIYEEQLSLSHDLHRLDEIVLSLVSWLHAIGLPCHVAYTMGDVVAAFHKKLRPNTGPSPNTSYTGVDPAIQDDFAQLFPEFYGTASFDLIHGSMLPDFQPLV</sequence>
<dbReference type="CDD" id="cd12148">
    <property type="entry name" value="fungal_TF_MHR"/>
    <property type="match status" value="1"/>
</dbReference>
<keyword evidence="2" id="KW-0479">Metal-binding</keyword>
<evidence type="ECO:0000256" key="10">
    <source>
        <dbReference type="ARBA" id="ARBA00042461"/>
    </source>
</evidence>
<keyword evidence="4" id="KW-0805">Transcription regulation</keyword>
<keyword evidence="13" id="KW-1185">Reference proteome</keyword>
<evidence type="ECO:0000256" key="8">
    <source>
        <dbReference type="ARBA" id="ARBA00038134"/>
    </source>
</evidence>
<evidence type="ECO:0000256" key="4">
    <source>
        <dbReference type="ARBA" id="ARBA00023015"/>
    </source>
</evidence>